<evidence type="ECO:0000259" key="4">
    <source>
        <dbReference type="PROSITE" id="PS51379"/>
    </source>
</evidence>
<dbReference type="GO" id="GO:0051536">
    <property type="term" value="F:iron-sulfur cluster binding"/>
    <property type="evidence" value="ECO:0007669"/>
    <property type="project" value="UniProtKB-KW"/>
</dbReference>
<reference evidence="5 6" key="1">
    <citation type="submission" date="2019-03" db="EMBL/GenBank/DDBJ databases">
        <title>Genomic Encyclopedia of Type Strains, Phase IV (KMG-IV): sequencing the most valuable type-strain genomes for metagenomic binning, comparative biology and taxonomic classification.</title>
        <authorList>
            <person name="Goeker M."/>
        </authorList>
    </citation>
    <scope>NUCLEOTIDE SEQUENCE [LARGE SCALE GENOMIC DNA]</scope>
    <source>
        <strain evidence="5 6">DSM 11170</strain>
    </source>
</reference>
<dbReference type="PANTHER" id="PTHR40447">
    <property type="entry name" value="ANAEROBIC SULFITE REDUCTASE SUBUNIT A"/>
    <property type="match status" value="1"/>
</dbReference>
<dbReference type="Gene3D" id="1.10.1060.10">
    <property type="entry name" value="Alpha-helical ferredoxin"/>
    <property type="match status" value="1"/>
</dbReference>
<dbReference type="PANTHER" id="PTHR40447:SF1">
    <property type="entry name" value="ANAEROBIC SULFITE REDUCTASE SUBUNIT A"/>
    <property type="match status" value="1"/>
</dbReference>
<evidence type="ECO:0000256" key="3">
    <source>
        <dbReference type="ARBA" id="ARBA00023014"/>
    </source>
</evidence>
<evidence type="ECO:0000313" key="5">
    <source>
        <dbReference type="EMBL" id="TCP62627.1"/>
    </source>
</evidence>
<keyword evidence="3" id="KW-0411">Iron-sulfur</keyword>
<feature type="domain" description="4Fe-4S ferredoxin-type" evidence="4">
    <location>
        <begin position="297"/>
        <end position="326"/>
    </location>
</feature>
<accession>A0A4R2RKB4</accession>
<dbReference type="InterPro" id="IPR009051">
    <property type="entry name" value="Helical_ferredxn"/>
</dbReference>
<dbReference type="EMBL" id="SLXT01000020">
    <property type="protein sequence ID" value="TCP62627.1"/>
    <property type="molecule type" value="Genomic_DNA"/>
</dbReference>
<keyword evidence="6" id="KW-1185">Reference proteome</keyword>
<feature type="domain" description="4Fe-4S ferredoxin-type" evidence="4">
    <location>
        <begin position="217"/>
        <end position="249"/>
    </location>
</feature>
<dbReference type="AlphaFoldDB" id="A0A4R2RKB4"/>
<sequence>MKALAKKNLADALALLAGQATVWVPAKVAGVTRFAPWSPAVTLDLEATPPAVSPKEILLPETESLYRYSAYGMDVTFEAVEQEVPPTIIWGIHSCDVQAILCQDDVFLSREPQDAAYAKRRAATTLVALACTTPGPDCFCTSMGLEPAEHASTDVQLHILTDGYGVEARTARGEEIVARLAEKGLLVETIEPPAKAQACTRAVNPEGIDKKLVEMFEHPYWDELAATCLNCGACTFLCPTCHCFDLTDHRRNAHEGTKIRCWDACMFTEYTVMAGGHNPRPGKKERVRQRFMHKLRYFPERYGKWQCTGCGRCVARCPVHIEITDVIKEVGEVTLDG</sequence>
<dbReference type="SUPFAM" id="SSF46548">
    <property type="entry name" value="alpha-helical ferredoxin"/>
    <property type="match status" value="1"/>
</dbReference>
<dbReference type="InterPro" id="IPR017900">
    <property type="entry name" value="4Fe4S_Fe_S_CS"/>
</dbReference>
<name>A0A4R2RKB4_9FIRM</name>
<dbReference type="GO" id="GO:0046872">
    <property type="term" value="F:metal ion binding"/>
    <property type="evidence" value="ECO:0007669"/>
    <property type="project" value="UniProtKB-KW"/>
</dbReference>
<keyword evidence="1" id="KW-0479">Metal-binding</keyword>
<dbReference type="PROSITE" id="PS00198">
    <property type="entry name" value="4FE4S_FER_1"/>
    <property type="match status" value="1"/>
</dbReference>
<keyword evidence="2" id="KW-0408">Iron</keyword>
<comment type="caution">
    <text evidence="5">The sequence shown here is derived from an EMBL/GenBank/DDBJ whole genome shotgun (WGS) entry which is preliminary data.</text>
</comment>
<protein>
    <submittedName>
        <fullName evidence="5">4Fe-4S dicluster protein</fullName>
    </submittedName>
</protein>
<evidence type="ECO:0000313" key="6">
    <source>
        <dbReference type="Proteomes" id="UP000294813"/>
    </source>
</evidence>
<dbReference type="Pfam" id="PF17179">
    <property type="entry name" value="Fer4_22"/>
    <property type="match status" value="1"/>
</dbReference>
<dbReference type="InterPro" id="IPR017896">
    <property type="entry name" value="4Fe4S_Fe-S-bd"/>
</dbReference>
<organism evidence="5 6">
    <name type="scientific">Heliophilum fasciatum</name>
    <dbReference type="NCBI Taxonomy" id="35700"/>
    <lineage>
        <taxon>Bacteria</taxon>
        <taxon>Bacillati</taxon>
        <taxon>Bacillota</taxon>
        <taxon>Clostridia</taxon>
        <taxon>Eubacteriales</taxon>
        <taxon>Heliobacteriaceae</taxon>
        <taxon>Heliophilum</taxon>
    </lineage>
</organism>
<dbReference type="PROSITE" id="PS51379">
    <property type="entry name" value="4FE4S_FER_2"/>
    <property type="match status" value="2"/>
</dbReference>
<dbReference type="RefSeq" id="WP_165876463.1">
    <property type="nucleotide sequence ID" value="NZ_JAOQNU010000019.1"/>
</dbReference>
<proteinExistence type="predicted"/>
<gene>
    <name evidence="5" type="ORF">EDD73_12045</name>
</gene>
<dbReference type="Proteomes" id="UP000294813">
    <property type="component" value="Unassembled WGS sequence"/>
</dbReference>
<evidence type="ECO:0000256" key="1">
    <source>
        <dbReference type="ARBA" id="ARBA00022723"/>
    </source>
</evidence>
<evidence type="ECO:0000256" key="2">
    <source>
        <dbReference type="ARBA" id="ARBA00023004"/>
    </source>
</evidence>